<evidence type="ECO:0000256" key="4">
    <source>
        <dbReference type="ARBA" id="ARBA00022840"/>
    </source>
</evidence>
<dbReference type="PROSITE" id="PS51192">
    <property type="entry name" value="HELICASE_ATP_BIND_1"/>
    <property type="match status" value="1"/>
</dbReference>
<keyword evidence="4" id="KW-0067">ATP-binding</keyword>
<dbReference type="InterPro" id="IPR027417">
    <property type="entry name" value="P-loop_NTPase"/>
</dbReference>
<keyword evidence="2" id="KW-0378">Hydrolase</keyword>
<dbReference type="PROSITE" id="PS51194">
    <property type="entry name" value="HELICASE_CTER"/>
    <property type="match status" value="1"/>
</dbReference>
<feature type="domain" description="Helicase ATP-binding" evidence="5">
    <location>
        <begin position="112"/>
        <end position="239"/>
    </location>
</feature>
<keyword evidence="3 7" id="KW-0347">Helicase</keyword>
<evidence type="ECO:0000256" key="2">
    <source>
        <dbReference type="ARBA" id="ARBA00022801"/>
    </source>
</evidence>
<evidence type="ECO:0000256" key="3">
    <source>
        <dbReference type="ARBA" id="ARBA00022806"/>
    </source>
</evidence>
<gene>
    <name evidence="7" type="ORF">GCM10022410_11950</name>
</gene>
<proteinExistence type="predicted"/>
<protein>
    <submittedName>
        <fullName evidence="7">DEAD/DEAH box helicase</fullName>
    </submittedName>
</protein>
<organism evidence="7 8">
    <name type="scientific">Amphibacillus indicireducens</name>
    <dbReference type="NCBI Taxonomy" id="1076330"/>
    <lineage>
        <taxon>Bacteria</taxon>
        <taxon>Bacillati</taxon>
        <taxon>Bacillota</taxon>
        <taxon>Bacilli</taxon>
        <taxon>Bacillales</taxon>
        <taxon>Bacillaceae</taxon>
        <taxon>Amphibacillus</taxon>
    </lineage>
</organism>
<dbReference type="PANTHER" id="PTHR47961">
    <property type="entry name" value="DNA POLYMERASE THETA, PUTATIVE (AFU_ORTHOLOGUE AFUA_1G05260)-RELATED"/>
    <property type="match status" value="1"/>
</dbReference>
<sequence length="722" mass="84062">MNWSDVDIFSLEELNFDNSFSLAKYVSNLSLNGKGKEAQKIIVKILSIWEKVDSTTQKLWVDLIESEGFYPYLSQLLETPSNLDTTSEIRNAYHISDYLKDVILHQEQKLISEAIKKGKNVIVSAPTSFGKSLLIQEIIASNKYNNILIIQPTLALLNETRISLRKFGNGYNVIVNTSQTVRDRNIFLLTAERVLEFKDLPFIDYFILDEFYKLSSSRDDERSDVLNIAIRKILENPKTRFYFLGPNIDSIPEGFIERYNATFFKTNYSLVDTRVIPVEINYKNTGVRKRQQEREIELFKLLVKLNNEQSIVYISSPDRAYNIAKKYYSFLHKNKLNHTSQYLPINEWIEENIDKNWTYNKLIEQKIGVHSGIIPKHLTHSIIDYFNKGHLNVLFCTSTIIEGVNTSAKNVMIFDNKKGPNKIDYFDYSNIKGRAGRLLQHFVGNVYLFHPVPQKDSVNLDIPFYDQKIITDEVLINLPKDEVKDRHVKRYKELNDYNEDLLKIIKSNSVSVNGQKKIIKELSNTLKTNPSLILWSGLPQFKQLKYILNLCWDNLLKRTETTRPMTKKALPVVVFNNAKKDFREIIISEMSYLKKQNPKWDKQRILDQAVSKHFRNKRHWVSYKVPKWLNIIDSLQKEICKQLGMNSTGDYSYFVSYLENEGVKPELSILLDMGLPHSAIKKITSFIPDDLPDDELIDFVRSLNIANNASLLQYEKEKIKEL</sequence>
<dbReference type="SMART" id="SM00490">
    <property type="entry name" value="HELICc"/>
    <property type="match status" value="1"/>
</dbReference>
<dbReference type="SMART" id="SM00487">
    <property type="entry name" value="DEXDc"/>
    <property type="match status" value="1"/>
</dbReference>
<keyword evidence="8" id="KW-1185">Reference proteome</keyword>
<evidence type="ECO:0000259" key="5">
    <source>
        <dbReference type="PROSITE" id="PS51192"/>
    </source>
</evidence>
<dbReference type="InterPro" id="IPR011545">
    <property type="entry name" value="DEAD/DEAH_box_helicase_dom"/>
</dbReference>
<dbReference type="Pfam" id="PF00270">
    <property type="entry name" value="DEAD"/>
    <property type="match status" value="1"/>
</dbReference>
<keyword evidence="1" id="KW-0547">Nucleotide-binding</keyword>
<dbReference type="EMBL" id="BAABDL010000065">
    <property type="protein sequence ID" value="GAA4067422.1"/>
    <property type="molecule type" value="Genomic_DNA"/>
</dbReference>
<dbReference type="Proteomes" id="UP001501734">
    <property type="component" value="Unassembled WGS sequence"/>
</dbReference>
<evidence type="ECO:0000259" key="6">
    <source>
        <dbReference type="PROSITE" id="PS51194"/>
    </source>
</evidence>
<dbReference type="GO" id="GO:0004386">
    <property type="term" value="F:helicase activity"/>
    <property type="evidence" value="ECO:0007669"/>
    <property type="project" value="UniProtKB-KW"/>
</dbReference>
<comment type="caution">
    <text evidence="7">The sequence shown here is derived from an EMBL/GenBank/DDBJ whole genome shotgun (WGS) entry which is preliminary data.</text>
</comment>
<dbReference type="InterPro" id="IPR050474">
    <property type="entry name" value="Hel308_SKI2-like"/>
</dbReference>
<accession>A0ABP7VHN6</accession>
<dbReference type="InterPro" id="IPR014001">
    <property type="entry name" value="Helicase_ATP-bd"/>
</dbReference>
<dbReference type="Gene3D" id="3.40.50.300">
    <property type="entry name" value="P-loop containing nucleotide triphosphate hydrolases"/>
    <property type="match status" value="2"/>
</dbReference>
<dbReference type="RefSeq" id="WP_344911316.1">
    <property type="nucleotide sequence ID" value="NZ_BAABDL010000065.1"/>
</dbReference>
<reference evidence="8" key="1">
    <citation type="journal article" date="2019" name="Int. J. Syst. Evol. Microbiol.">
        <title>The Global Catalogue of Microorganisms (GCM) 10K type strain sequencing project: providing services to taxonomists for standard genome sequencing and annotation.</title>
        <authorList>
            <consortium name="The Broad Institute Genomics Platform"/>
            <consortium name="The Broad Institute Genome Sequencing Center for Infectious Disease"/>
            <person name="Wu L."/>
            <person name="Ma J."/>
        </authorList>
    </citation>
    <scope>NUCLEOTIDE SEQUENCE [LARGE SCALE GENOMIC DNA]</scope>
    <source>
        <strain evidence="8">JCM 17250</strain>
    </source>
</reference>
<name>A0ABP7VHN6_9BACI</name>
<evidence type="ECO:0000313" key="7">
    <source>
        <dbReference type="EMBL" id="GAA4067422.1"/>
    </source>
</evidence>
<evidence type="ECO:0000313" key="8">
    <source>
        <dbReference type="Proteomes" id="UP001501734"/>
    </source>
</evidence>
<dbReference type="InterPro" id="IPR001650">
    <property type="entry name" value="Helicase_C-like"/>
</dbReference>
<feature type="domain" description="Helicase C-terminal" evidence="6">
    <location>
        <begin position="297"/>
        <end position="502"/>
    </location>
</feature>
<dbReference type="PANTHER" id="PTHR47961:SF6">
    <property type="entry name" value="DNA-DIRECTED DNA POLYMERASE"/>
    <property type="match status" value="1"/>
</dbReference>
<dbReference type="SUPFAM" id="SSF52540">
    <property type="entry name" value="P-loop containing nucleoside triphosphate hydrolases"/>
    <property type="match status" value="1"/>
</dbReference>
<dbReference type="Pfam" id="PF00271">
    <property type="entry name" value="Helicase_C"/>
    <property type="match status" value="1"/>
</dbReference>
<evidence type="ECO:0000256" key="1">
    <source>
        <dbReference type="ARBA" id="ARBA00022741"/>
    </source>
</evidence>